<reference evidence="1 2" key="1">
    <citation type="journal article" date="2016" name="Nat. Commun.">
        <title>Ectomycorrhizal ecology is imprinted in the genome of the dominant symbiotic fungus Cenococcum geophilum.</title>
        <authorList>
            <consortium name="DOE Joint Genome Institute"/>
            <person name="Peter M."/>
            <person name="Kohler A."/>
            <person name="Ohm R.A."/>
            <person name="Kuo A."/>
            <person name="Krutzmann J."/>
            <person name="Morin E."/>
            <person name="Arend M."/>
            <person name="Barry K.W."/>
            <person name="Binder M."/>
            <person name="Choi C."/>
            <person name="Clum A."/>
            <person name="Copeland A."/>
            <person name="Grisel N."/>
            <person name="Haridas S."/>
            <person name="Kipfer T."/>
            <person name="LaButti K."/>
            <person name="Lindquist E."/>
            <person name="Lipzen A."/>
            <person name="Maire R."/>
            <person name="Meier B."/>
            <person name="Mihaltcheva S."/>
            <person name="Molinier V."/>
            <person name="Murat C."/>
            <person name="Poggeler S."/>
            <person name="Quandt C.A."/>
            <person name="Sperisen C."/>
            <person name="Tritt A."/>
            <person name="Tisserant E."/>
            <person name="Crous P.W."/>
            <person name="Henrissat B."/>
            <person name="Nehls U."/>
            <person name="Egli S."/>
            <person name="Spatafora J.W."/>
            <person name="Grigoriev I.V."/>
            <person name="Martin F.M."/>
        </authorList>
    </citation>
    <scope>NUCLEOTIDE SEQUENCE [LARGE SCALE GENOMIC DNA]</scope>
    <source>
        <strain evidence="1 2">CBS 459.81</strain>
    </source>
</reference>
<gene>
    <name evidence="1" type="ORF">K432DRAFT_406235</name>
</gene>
<dbReference type="Proteomes" id="UP000250266">
    <property type="component" value="Unassembled WGS sequence"/>
</dbReference>
<name>A0A8E2JDK3_9PEZI</name>
<accession>A0A8E2JDK3</accession>
<evidence type="ECO:0000313" key="2">
    <source>
        <dbReference type="Proteomes" id="UP000250266"/>
    </source>
</evidence>
<sequence length="126" mass="14188">MSGSNHEFTPGLKPTFKPIWSFLSLNPLRPVIVFSGSSEASQFLIQYQSQNPTQKDAHILSSLTHQVRLPMPNGLESVHGAENGETAFVFRKKEEGENWIKSLGEVGIMHADGKDHERTVFIRTRR</sequence>
<keyword evidence="2" id="KW-1185">Reference proteome</keyword>
<dbReference type="AlphaFoldDB" id="A0A8E2JDK3"/>
<dbReference type="EMBL" id="KV745045">
    <property type="protein sequence ID" value="OCK78680.1"/>
    <property type="molecule type" value="Genomic_DNA"/>
</dbReference>
<proteinExistence type="predicted"/>
<evidence type="ECO:0000313" key="1">
    <source>
        <dbReference type="EMBL" id="OCK78680.1"/>
    </source>
</evidence>
<protein>
    <submittedName>
        <fullName evidence="1">Uncharacterized protein</fullName>
    </submittedName>
</protein>
<organism evidence="1 2">
    <name type="scientific">Lepidopterella palustris CBS 459.81</name>
    <dbReference type="NCBI Taxonomy" id="1314670"/>
    <lineage>
        <taxon>Eukaryota</taxon>
        <taxon>Fungi</taxon>
        <taxon>Dikarya</taxon>
        <taxon>Ascomycota</taxon>
        <taxon>Pezizomycotina</taxon>
        <taxon>Dothideomycetes</taxon>
        <taxon>Pleosporomycetidae</taxon>
        <taxon>Mytilinidiales</taxon>
        <taxon>Argynnaceae</taxon>
        <taxon>Lepidopterella</taxon>
    </lineage>
</organism>
<dbReference type="OrthoDB" id="3856336at2759"/>